<protein>
    <recommendedName>
        <fullName evidence="3">Four helix bundle protein</fullName>
    </recommendedName>
</protein>
<proteinExistence type="predicted"/>
<dbReference type="InterPro" id="IPR012657">
    <property type="entry name" value="23S_rRNA-intervening_sequence"/>
</dbReference>
<dbReference type="NCBIfam" id="TIGR02436">
    <property type="entry name" value="four helix bundle protein"/>
    <property type="match status" value="1"/>
</dbReference>
<evidence type="ECO:0000313" key="2">
    <source>
        <dbReference type="Proteomes" id="UP000177698"/>
    </source>
</evidence>
<accession>A0A1F7I8N2</accession>
<dbReference type="InterPro" id="IPR036583">
    <property type="entry name" value="23S_rRNA_IVS_sf"/>
</dbReference>
<gene>
    <name evidence="1" type="ORF">A2954_04870</name>
</gene>
<sequence>MNKYRNTPKDIHSRIYRFIVSCFRDVVRKIPITTENVPVISQISSSLTSMGANDREADASSSKKDFIAKYNIVKKETKETHYWLSFIKDADILSKTIVEPFVIECQEILFIVSRIILNTKS</sequence>
<organism evidence="1 2">
    <name type="scientific">Candidatus Roizmanbacteria bacterium RIFCSPLOWO2_01_FULL_37_12</name>
    <dbReference type="NCBI Taxonomy" id="1802056"/>
    <lineage>
        <taxon>Bacteria</taxon>
        <taxon>Candidatus Roizmaniibacteriota</taxon>
    </lineage>
</organism>
<dbReference type="SUPFAM" id="SSF158446">
    <property type="entry name" value="IVS-encoded protein-like"/>
    <property type="match status" value="1"/>
</dbReference>
<dbReference type="PANTHER" id="PTHR38471:SF2">
    <property type="entry name" value="FOUR HELIX BUNDLE PROTEIN"/>
    <property type="match status" value="1"/>
</dbReference>
<name>A0A1F7I8N2_9BACT</name>
<evidence type="ECO:0000313" key="1">
    <source>
        <dbReference type="EMBL" id="OGK39731.1"/>
    </source>
</evidence>
<dbReference type="Proteomes" id="UP000177698">
    <property type="component" value="Unassembled WGS sequence"/>
</dbReference>
<dbReference type="Gene3D" id="1.20.1440.60">
    <property type="entry name" value="23S rRNA-intervening sequence"/>
    <property type="match status" value="1"/>
</dbReference>
<dbReference type="AlphaFoldDB" id="A0A1F7I8N2"/>
<evidence type="ECO:0008006" key="3">
    <source>
        <dbReference type="Google" id="ProtNLM"/>
    </source>
</evidence>
<reference evidence="1 2" key="1">
    <citation type="journal article" date="2016" name="Nat. Commun.">
        <title>Thousands of microbial genomes shed light on interconnected biogeochemical processes in an aquifer system.</title>
        <authorList>
            <person name="Anantharaman K."/>
            <person name="Brown C.T."/>
            <person name="Hug L.A."/>
            <person name="Sharon I."/>
            <person name="Castelle C.J."/>
            <person name="Probst A.J."/>
            <person name="Thomas B.C."/>
            <person name="Singh A."/>
            <person name="Wilkins M.J."/>
            <person name="Karaoz U."/>
            <person name="Brodie E.L."/>
            <person name="Williams K.H."/>
            <person name="Hubbard S.S."/>
            <person name="Banfield J.F."/>
        </authorList>
    </citation>
    <scope>NUCLEOTIDE SEQUENCE [LARGE SCALE GENOMIC DNA]</scope>
</reference>
<comment type="caution">
    <text evidence="1">The sequence shown here is derived from an EMBL/GenBank/DDBJ whole genome shotgun (WGS) entry which is preliminary data.</text>
</comment>
<dbReference type="EMBL" id="MGAG01000037">
    <property type="protein sequence ID" value="OGK39731.1"/>
    <property type="molecule type" value="Genomic_DNA"/>
</dbReference>
<dbReference type="Pfam" id="PF05635">
    <property type="entry name" value="23S_rRNA_IVP"/>
    <property type="match status" value="1"/>
</dbReference>
<dbReference type="PANTHER" id="PTHR38471">
    <property type="entry name" value="FOUR HELIX BUNDLE PROTEIN"/>
    <property type="match status" value="1"/>
</dbReference>